<evidence type="ECO:0000256" key="3">
    <source>
        <dbReference type="SAM" id="SignalP"/>
    </source>
</evidence>
<dbReference type="Pfam" id="PF13365">
    <property type="entry name" value="Trypsin_2"/>
    <property type="match status" value="1"/>
</dbReference>
<gene>
    <name evidence="4" type="ORF">KK137_07870</name>
</gene>
<dbReference type="SUPFAM" id="SSF50494">
    <property type="entry name" value="Trypsin-like serine proteases"/>
    <property type="match status" value="1"/>
</dbReference>
<comment type="caution">
    <text evidence="4">The sequence shown here is derived from an EMBL/GenBank/DDBJ whole genome shotgun (WGS) entry which is preliminary data.</text>
</comment>
<keyword evidence="2" id="KW-0812">Transmembrane</keyword>
<evidence type="ECO:0000256" key="1">
    <source>
        <dbReference type="SAM" id="Coils"/>
    </source>
</evidence>
<reference evidence="4 5" key="1">
    <citation type="submission" date="2021-05" db="EMBL/GenBank/DDBJ databases">
        <title>Croceibacterium sp. LX-88 genome sequence.</title>
        <authorList>
            <person name="Luo X."/>
        </authorList>
    </citation>
    <scope>NUCLEOTIDE SEQUENCE [LARGE SCALE GENOMIC DNA]</scope>
    <source>
        <strain evidence="4 5">LX-88</strain>
    </source>
</reference>
<dbReference type="PANTHER" id="PTHR43019">
    <property type="entry name" value="SERINE ENDOPROTEASE DEGS"/>
    <property type="match status" value="1"/>
</dbReference>
<keyword evidence="2" id="KW-1133">Transmembrane helix</keyword>
<keyword evidence="1" id="KW-0175">Coiled coil</keyword>
<feature type="coiled-coil region" evidence="1">
    <location>
        <begin position="259"/>
        <end position="286"/>
    </location>
</feature>
<dbReference type="RefSeq" id="WP_214535580.1">
    <property type="nucleotide sequence ID" value="NZ_JAHFVK010000001.1"/>
</dbReference>
<evidence type="ECO:0000313" key="4">
    <source>
        <dbReference type="EMBL" id="MBT2134244.1"/>
    </source>
</evidence>
<dbReference type="PRINTS" id="PR00834">
    <property type="entry name" value="PROTEASES2C"/>
</dbReference>
<protein>
    <submittedName>
        <fullName evidence="4">Trypsin-like peptidase domain-containing protein</fullName>
    </submittedName>
</protein>
<evidence type="ECO:0000313" key="5">
    <source>
        <dbReference type="Proteomes" id="UP000811255"/>
    </source>
</evidence>
<sequence>MAEGKVRFPGFLRWLARLLPVLGLILLVPSAAQADPEDIRAAARGVVRIVIVEQDGEQIVPVSHGTGFAVGPEMIVTNAHVVAEARADDNLSIGIVPSDGTTAVYARMVAVSPRNDLALLATTQPMRLPPLTISGNPATESGNVTAVGYPMNVDRAQGLSSADIFRAQPPVKSTGTLAGRRPTREFDSLLHTAPIARGSSGGPLLDDCGRVIGVNSFGAESGGADAEFFFAVSTRELLPFLRANNVTPQVNGMPCRSIADLELAERERAEQQRQVAQAEAATKEQALARRQAELRREIEFALFDERDNGLALAMTLLICALGAAGLAIHAHHVGLKHNAEIGFGLAAVAVVGAALAWIGRPGFDEIKGRLEERLRTEMAAEEKRGPMVAPTAGNMICSLVPERSRVTGAAEANVPFNWSADGCVNGRTQYGFSNGTWSRVLVPQDEESVSVNTFDPTSKEYRMERYLLDRETMERIRAARAEFQAPACGAGQDASSDYGAMQAGILALLPERPNERLVYSCAKAG</sequence>
<dbReference type="InterPro" id="IPR001940">
    <property type="entry name" value="Peptidase_S1C"/>
</dbReference>
<organism evidence="4 5">
    <name type="scientific">Croceibacterium selenioxidans</name>
    <dbReference type="NCBI Taxonomy" id="2838833"/>
    <lineage>
        <taxon>Bacteria</taxon>
        <taxon>Pseudomonadati</taxon>
        <taxon>Pseudomonadota</taxon>
        <taxon>Alphaproteobacteria</taxon>
        <taxon>Sphingomonadales</taxon>
        <taxon>Erythrobacteraceae</taxon>
        <taxon>Croceibacterium</taxon>
    </lineage>
</organism>
<keyword evidence="5" id="KW-1185">Reference proteome</keyword>
<feature type="transmembrane region" description="Helical" evidence="2">
    <location>
        <begin position="341"/>
        <end position="359"/>
    </location>
</feature>
<dbReference type="InterPro" id="IPR043504">
    <property type="entry name" value="Peptidase_S1_PA_chymotrypsin"/>
</dbReference>
<dbReference type="EMBL" id="JAHFVK010000001">
    <property type="protein sequence ID" value="MBT2134244.1"/>
    <property type="molecule type" value="Genomic_DNA"/>
</dbReference>
<keyword evidence="2" id="KW-0472">Membrane</keyword>
<accession>A0ABS5W777</accession>
<proteinExistence type="predicted"/>
<dbReference type="InterPro" id="IPR009003">
    <property type="entry name" value="Peptidase_S1_PA"/>
</dbReference>
<dbReference type="Proteomes" id="UP000811255">
    <property type="component" value="Unassembled WGS sequence"/>
</dbReference>
<feature type="chain" id="PRO_5045678591" evidence="3">
    <location>
        <begin position="35"/>
        <end position="525"/>
    </location>
</feature>
<feature type="transmembrane region" description="Helical" evidence="2">
    <location>
        <begin position="310"/>
        <end position="329"/>
    </location>
</feature>
<dbReference type="PANTHER" id="PTHR43019:SF23">
    <property type="entry name" value="PROTEASE DO-LIKE 5, CHLOROPLASTIC"/>
    <property type="match status" value="1"/>
</dbReference>
<keyword evidence="3" id="KW-0732">Signal</keyword>
<evidence type="ECO:0000256" key="2">
    <source>
        <dbReference type="SAM" id="Phobius"/>
    </source>
</evidence>
<name>A0ABS5W777_9SPHN</name>
<feature type="signal peptide" evidence="3">
    <location>
        <begin position="1"/>
        <end position="34"/>
    </location>
</feature>
<dbReference type="Gene3D" id="2.40.10.10">
    <property type="entry name" value="Trypsin-like serine proteases"/>
    <property type="match status" value="2"/>
</dbReference>